<dbReference type="GO" id="GO:0005975">
    <property type="term" value="P:carbohydrate metabolic process"/>
    <property type="evidence" value="ECO:0007669"/>
    <property type="project" value="InterPro"/>
</dbReference>
<feature type="transmembrane region" description="Helical" evidence="3">
    <location>
        <begin position="938"/>
        <end position="958"/>
    </location>
</feature>
<keyword evidence="8" id="KW-1185">Reference proteome</keyword>
<dbReference type="KEGG" id="cprv:CYPRO_1424"/>
<dbReference type="Gene3D" id="2.70.98.40">
    <property type="entry name" value="Glycoside hydrolase, family 65, N-terminal domain"/>
    <property type="match status" value="2"/>
</dbReference>
<reference evidence="7 8" key="1">
    <citation type="submission" date="2018-03" db="EMBL/GenBank/DDBJ databases">
        <title>Phenotypic and genomic properties of Cyclonatronum proteinivorum gen. nov., sp. nov., a haloalkaliphilic bacteroidete from soda lakes possessing Na+-translocating rhodopsin.</title>
        <authorList>
            <person name="Toshchakov S.V."/>
            <person name="Korzhenkov A."/>
            <person name="Samarov N.I."/>
            <person name="Kublanov I.V."/>
            <person name="Muntyan M.S."/>
            <person name="Sorokin D.Y."/>
        </authorList>
    </citation>
    <scope>NUCLEOTIDE SEQUENCE [LARGE SCALE GENOMIC DNA]</scope>
    <source>
        <strain evidence="7 8">Omega</strain>
    </source>
</reference>
<evidence type="ECO:0000259" key="5">
    <source>
        <dbReference type="Pfam" id="PF10091"/>
    </source>
</evidence>
<dbReference type="GO" id="GO:0030246">
    <property type="term" value="F:carbohydrate binding"/>
    <property type="evidence" value="ECO:0007669"/>
    <property type="project" value="InterPro"/>
</dbReference>
<dbReference type="EMBL" id="CP027806">
    <property type="protein sequence ID" value="AXJ00680.1"/>
    <property type="molecule type" value="Genomic_DNA"/>
</dbReference>
<protein>
    <submittedName>
        <fullName evidence="7">Cellobiose phosphorylase</fullName>
    </submittedName>
</protein>
<evidence type="ECO:0000313" key="8">
    <source>
        <dbReference type="Proteomes" id="UP000254808"/>
    </source>
</evidence>
<evidence type="ECO:0000256" key="3">
    <source>
        <dbReference type="SAM" id="Phobius"/>
    </source>
</evidence>
<feature type="domain" description="Glycosyl hydrolase 94 supersandwich" evidence="4">
    <location>
        <begin position="1592"/>
        <end position="1862"/>
    </location>
</feature>
<dbReference type="Pfam" id="PF10091">
    <property type="entry name" value="Glycoamylase"/>
    <property type="match status" value="1"/>
</dbReference>
<dbReference type="InterPro" id="IPR033432">
    <property type="entry name" value="GH94_catalytic"/>
</dbReference>
<evidence type="ECO:0000259" key="6">
    <source>
        <dbReference type="Pfam" id="PF17167"/>
    </source>
</evidence>
<dbReference type="GO" id="GO:0016757">
    <property type="term" value="F:glycosyltransferase activity"/>
    <property type="evidence" value="ECO:0007669"/>
    <property type="project" value="UniProtKB-KW"/>
</dbReference>
<sequence>MNNPLTVSFNSEFLRESAISLAKIHKVSKGSPKPKLIKPILEKSKEVLIETYKTLSSIVKSEKEISPASEWILDNFYIIQEQMVQIGIDFPKDYHKNIPLLSKGEHIGFPRVYEIVQNLLTHTDNVLNKEVLAEYIKNYQEEEPLQIGEIWAIPIMIRLFLIQILAAKAATILEQKKLKIEVEKFVVGIQKEDLEEPGVYSQAISAWFKEHAKKAGLSALTELFNHLQTHGLLYEEQKRWFNYRINQYEITLEDAMRQEAQKQSRLEVNVQNAVLSLRQISEVEWSDFVEECSLMNDILKKDPSGDYSQMDFQTRDSYRKIVEKVSRRSAYNELQVANIAFELATEQVALVSKECENYIFGKDCVKRHIGYFLIGDGYKELIRKTGYAIPMRERIIRAFETHFSLYILTVSVLSLVFIGALWLASGAIGYSFGIIVAVILISVFPALDLAISFINRFFAFFLAPRLLPKLNDKSDVPDNLRTMVVIPTMLVSVKDALRQIENIEVHFLGNPDPGIQFAILSDFKDAQEKMSEGDKAILDAATQAIHQLNQKYSSRYGDRFFMLHRERLWNASENTWMGWERKRGKLEELNNLICDPTTPTSYTVIVGDFLTSTSLCPIQFVITLDADTKLPPGSAKKLINTIAHPLNRAWYDDEKKRITKGYSIVQPRISFSPESAKSTRFSKIFSGNIGLDPYSAAVSDIYQDLTGEASFTGKGIYDVRAFHCVLTGQFPENRILSHDLIESAFVRTGLATDIELFDDYPSTYSTYTKRNHRWTRGDWQIAAWLFRSIPSEAGVIKNPINLLSKWKIFDNLRRSLNFLFLTIFFVAGIFWLPGANWIWVLAAFGVIAFPTYISLSSDLLNRPARVRWKLHMVKVWDNLRIHWIQAMSTIIIAPHQAFVQLDAIFRTLYRLTFSKKWLLEWSTASHVESLNQHSLRSYIWGMIFPMLLGLGIFIFALFTHPVNLWVVTPFFVLWFSSPFYVWYISQPLEKKPIVISAEERSRLRLYARRTWSYFDRFVDDTHGWLPPDNYQENPSLPEANRTSPTNIGLALVSNTSAYKLGYITLGVYLQRQLDSLQAIGRLDKYKGHLFNWYATGSGHVLQPSYISTVDSGNLAASLIAVKEAVKEAMASKDIYKHFYGGFHDTLSCIDNIADELKSEMSLKITVFDEVKTFIKSMLHTLEKASASDFQLNVKLLLDLKQDAEKLLTIQVPQLDSSLDDSKLENFLFWIERPLVYLNQVLDELQSLTQQKQIDIHLYSCLDLKSLLIDASQDDLCKNLIDEWLEKAEQIEKLAENLIDEMDFSFLYQKERGLFSIGYNLDIAQFDKSTYDLLASEARIASYIAIAKGDVPVEHWFRLSRRLTRINQDEMLLSWGGTMFEYLMPLLFLKSFEDTMMNNTCRNVIQWQKKYGHSRGFPWGSSESAYYFLNIDLHYQYRTFGAPGLGLKRGLADEYVVAPYASLLSLMVEITDPMKNLKEIEKAGGLGLFGFYDAIDYTPAHLTEGTTFKLVKTYMVHHHGMSLIAMENVLNGNSTRNSFHADPRIKSCELLLQERIPKGTPIKEPHPIDAELEPSTKSAAQYVADHAGINELDLTTPRLHTLSNGNFSSMITHAGSGYAKTEGITLNGWKADPTTDPLGLYFYIKDVESGEYWSAMHQPVKRKPDRYDTWFHNGKVICSRVDNWIETTSEICVSPDYPIELRKLTFTNYSDRKRVLEITSYAEVMLNGLIHHNAHPTFSKLFIETEYIEENDAILAKRRPRSKEESPFYLIHTFACSNQIDVVKPIGFETERSNFIGKGRSLSNPIALTDGFILKRFQGNVSDPIVSLRKQIILQPGEKANLSFGLGFAKSKEEALQIAKIYDSQLAVNRAFDLASIYGFVELNHMGIRSSDAHLFQNLSSYLLFAVPTFRTDAQTLLSNQKKQADLWAYGISGDFPLIVFRINETNQLKHVKLLLKAHSFWRKRGIESELLIINEHAPGYIDEVQEAIQVAIESSLEREVFNRRGGIFIYKADKIQAEAFTLLLSVAHVVWNKQLPKLSKIFQKNETESWYSNHIDSTYSPLKKLIALDQEVSKGWSKELQFFNGYGGFSADGTEYHLLIKTNPQTGIPILPPAPWINVIANPNFGFTVSERGAGYTWSENSRENKLTSWSNDPIKDTHSEAFYIRDEENMHYWSPCPGPVAAAASYKVIHGFGYSCFKLETNGLEQSLLQFVHINKALKFSTLSLKNTTSSTQKLSVFRYLDRVLGVDRSVSSRFVNQEVSTDGTTLFACNHYNNEFSGRTVFSTLVNPLDGAMSRFTTDRNRFIGRNRSLGKPLSIESSKWLDNNIIYGGDACAALQTYFELRPGESVTLVFLEGEASNRATAENIIREFSELKNVEGELLNIRTYWKDIVAKVQISTPDKSLDMLMNGWLMYQNLSSRMWARTGFYQSGGAFGFRDQLQDAMAALYADPLICRNQILLHAGQQFLEGDVLHWWHPPTGRGIRSKITDDRLWLPYVLDFYLTSTGDTSILTENVGYIHARALEPTEHEVYLHPSTLAQTGSLYEHCCKAIDISLHFGVNGLPLIGGGDWNDGMNRVGEAGKGESVWLGFFMYDILVKFEKICRSMDDTARADHYALTAKELKVKLNENGWDGAWYLRAFYDDGTPIGSAANEECRIDAISQAWSIFSGVASPERGKQSLQAVEQHLVSEKGKFIRLLTPPFDKTEKDPGYIKGYIPGVRENGGQYTHAALWTVKAFAAMGMGEKAVHYLNMINPINHSHDKTSADRYKVEPYVIAADVYGEAPLTGQGGWSWYTGSAGWMYRVALESVLGIQFNGNSLLLNPVISENWEGFTVDLLLDDQTTKYHIQIMNPERRQSGLLAGTVDGVEVQFGEAPAKILLYKDGKQHQVRLDIIET</sequence>
<dbReference type="RefSeq" id="WP_114983949.1">
    <property type="nucleotide sequence ID" value="NZ_CP027806.1"/>
</dbReference>
<dbReference type="Proteomes" id="UP000254808">
    <property type="component" value="Chromosome"/>
</dbReference>
<dbReference type="InterPro" id="IPR037018">
    <property type="entry name" value="GH65_N"/>
</dbReference>
<feature type="transmembrane region" description="Helical" evidence="3">
    <location>
        <begin position="964"/>
        <end position="983"/>
    </location>
</feature>
<dbReference type="SUPFAM" id="SSF74650">
    <property type="entry name" value="Galactose mutarotase-like"/>
    <property type="match status" value="2"/>
</dbReference>
<dbReference type="Pfam" id="PF17167">
    <property type="entry name" value="Glyco_hydro_94"/>
    <property type="match status" value="1"/>
</dbReference>
<dbReference type="PANTHER" id="PTHR37469:SF2">
    <property type="entry name" value="CELLOBIONIC ACID PHOSPHORYLASE"/>
    <property type="match status" value="1"/>
</dbReference>
<proteinExistence type="predicted"/>
<feature type="transmembrane region" description="Helical" evidence="3">
    <location>
        <begin position="403"/>
        <end position="424"/>
    </location>
</feature>
<feature type="domain" description="Glycosyl hydrolase 94 catalytic" evidence="6">
    <location>
        <begin position="2388"/>
        <end position="2812"/>
    </location>
</feature>
<dbReference type="Gene3D" id="1.50.10.140">
    <property type="match status" value="2"/>
</dbReference>
<evidence type="ECO:0000313" key="7">
    <source>
        <dbReference type="EMBL" id="AXJ00680.1"/>
    </source>
</evidence>
<dbReference type="PANTHER" id="PTHR37469">
    <property type="entry name" value="CELLOBIONIC ACID PHOSPHORYLASE-RELATED"/>
    <property type="match status" value="1"/>
</dbReference>
<evidence type="ECO:0000256" key="1">
    <source>
        <dbReference type="ARBA" id="ARBA00022676"/>
    </source>
</evidence>
<evidence type="ECO:0000256" key="2">
    <source>
        <dbReference type="ARBA" id="ARBA00022679"/>
    </source>
</evidence>
<feature type="domain" description="Glycosyl hydrolase 94 supersandwich" evidence="4">
    <location>
        <begin position="2112"/>
        <end position="2374"/>
    </location>
</feature>
<dbReference type="InterPro" id="IPR037820">
    <property type="entry name" value="GH94N_NdvB"/>
</dbReference>
<gene>
    <name evidence="7" type="ORF">CYPRO_1424</name>
</gene>
<dbReference type="OrthoDB" id="9769991at2"/>
<name>A0A345UJM8_9BACT</name>
<dbReference type="InterPro" id="IPR011013">
    <property type="entry name" value="Gal_mutarotase_sf_dom"/>
</dbReference>
<feature type="domain" description="Glycoamylase-like" evidence="5">
    <location>
        <begin position="1332"/>
        <end position="1531"/>
    </location>
</feature>
<organism evidence="7 8">
    <name type="scientific">Cyclonatronum proteinivorum</name>
    <dbReference type="NCBI Taxonomy" id="1457365"/>
    <lineage>
        <taxon>Bacteria</taxon>
        <taxon>Pseudomonadati</taxon>
        <taxon>Balneolota</taxon>
        <taxon>Balneolia</taxon>
        <taxon>Balneolales</taxon>
        <taxon>Cyclonatronaceae</taxon>
        <taxon>Cyclonatronum</taxon>
    </lineage>
</organism>
<dbReference type="SMART" id="SM01068">
    <property type="entry name" value="CBM_X"/>
    <property type="match status" value="2"/>
</dbReference>
<dbReference type="SUPFAM" id="SSF48208">
    <property type="entry name" value="Six-hairpin glycosidases"/>
    <property type="match status" value="1"/>
</dbReference>
<dbReference type="InterPro" id="IPR010383">
    <property type="entry name" value="Glyco_hydrolase_94_b-supersand"/>
</dbReference>
<dbReference type="InterPro" id="IPR037824">
    <property type="entry name" value="GH94N_2_NdvB"/>
</dbReference>
<evidence type="ECO:0000259" key="4">
    <source>
        <dbReference type="Pfam" id="PF06165"/>
    </source>
</evidence>
<dbReference type="CDD" id="cd11753">
    <property type="entry name" value="GH94N_ChvB_NdvB_2_like"/>
    <property type="match status" value="1"/>
</dbReference>
<feature type="transmembrane region" description="Helical" evidence="3">
    <location>
        <begin position="430"/>
        <end position="463"/>
    </location>
</feature>
<keyword evidence="3" id="KW-0472">Membrane</keyword>
<dbReference type="InterPro" id="IPR012341">
    <property type="entry name" value="6hp_glycosidase-like_sf"/>
</dbReference>
<dbReference type="InterPro" id="IPR008928">
    <property type="entry name" value="6-hairpin_glycosidase_sf"/>
</dbReference>
<dbReference type="CDD" id="cd11756">
    <property type="entry name" value="GH94N_ChvB_NdvB_1_like"/>
    <property type="match status" value="1"/>
</dbReference>
<feature type="transmembrane region" description="Helical" evidence="3">
    <location>
        <begin position="815"/>
        <end position="832"/>
    </location>
</feature>
<accession>A0A345UJM8</accession>
<keyword evidence="1" id="KW-0328">Glycosyltransferase</keyword>
<feature type="transmembrane region" description="Helical" evidence="3">
    <location>
        <begin position="838"/>
        <end position="860"/>
    </location>
</feature>
<dbReference type="Gene3D" id="2.60.420.10">
    <property type="entry name" value="Maltose phosphorylase, domain 3"/>
    <property type="match status" value="1"/>
</dbReference>
<keyword evidence="3" id="KW-1133">Transmembrane helix</keyword>
<dbReference type="InterPro" id="IPR052047">
    <property type="entry name" value="GH94_Enzymes"/>
</dbReference>
<keyword evidence="3" id="KW-0812">Transmembrane</keyword>
<dbReference type="Gene3D" id="1.50.10.10">
    <property type="match status" value="1"/>
</dbReference>
<dbReference type="Pfam" id="PF06165">
    <property type="entry name" value="GH94_b-supersand"/>
    <property type="match status" value="2"/>
</dbReference>
<dbReference type="InterPro" id="IPR019282">
    <property type="entry name" value="Glycoamylase-like_cons_dom"/>
</dbReference>
<keyword evidence="2" id="KW-0808">Transferase</keyword>